<keyword evidence="3" id="KW-1185">Reference proteome</keyword>
<dbReference type="eggNOG" id="KOG4262">
    <property type="taxonomic scope" value="Eukaryota"/>
</dbReference>
<dbReference type="GO" id="GO:0005737">
    <property type="term" value="C:cytoplasm"/>
    <property type="evidence" value="ECO:0007669"/>
    <property type="project" value="TreeGrafter"/>
</dbReference>
<protein>
    <recommendedName>
        <fullName evidence="1">Integrator complex subunit 3 N-terminal domain-containing protein</fullName>
    </recommendedName>
</protein>
<evidence type="ECO:0000259" key="1">
    <source>
        <dbReference type="Pfam" id="PF10189"/>
    </source>
</evidence>
<organism evidence="2 3">
    <name type="scientific">Ficedula albicollis</name>
    <name type="common">Collared flycatcher</name>
    <name type="synonym">Muscicapa albicollis</name>
    <dbReference type="NCBI Taxonomy" id="59894"/>
    <lineage>
        <taxon>Eukaryota</taxon>
        <taxon>Metazoa</taxon>
        <taxon>Chordata</taxon>
        <taxon>Craniata</taxon>
        <taxon>Vertebrata</taxon>
        <taxon>Euteleostomi</taxon>
        <taxon>Archelosauria</taxon>
        <taxon>Archosauria</taxon>
        <taxon>Dinosauria</taxon>
        <taxon>Saurischia</taxon>
        <taxon>Theropoda</taxon>
        <taxon>Coelurosauria</taxon>
        <taxon>Aves</taxon>
        <taxon>Neognathae</taxon>
        <taxon>Neoaves</taxon>
        <taxon>Telluraves</taxon>
        <taxon>Australaves</taxon>
        <taxon>Passeriformes</taxon>
        <taxon>Muscicapidae</taxon>
        <taxon>Ficedula</taxon>
    </lineage>
</organism>
<evidence type="ECO:0000313" key="3">
    <source>
        <dbReference type="Proteomes" id="UP000016665"/>
    </source>
</evidence>
<dbReference type="Ensembl" id="ENSFALT00000009321.2">
    <property type="protein sequence ID" value="ENSFALP00000009282.2"/>
    <property type="gene ID" value="ENSFALG00000008898.2"/>
</dbReference>
<dbReference type="PANTHER" id="PTHR13587:SF7">
    <property type="entry name" value="INTEGRATOR COMPLEX SUBUNIT 3"/>
    <property type="match status" value="1"/>
</dbReference>
<dbReference type="Proteomes" id="UP000016665">
    <property type="component" value="Unplaced"/>
</dbReference>
<dbReference type="STRING" id="59894.ENSFALP00000009282"/>
<reference evidence="2" key="1">
    <citation type="submission" date="2025-08" db="UniProtKB">
        <authorList>
            <consortium name="Ensembl"/>
        </authorList>
    </citation>
    <scope>IDENTIFICATION</scope>
</reference>
<dbReference type="Pfam" id="PF10189">
    <property type="entry name" value="Ints3_N"/>
    <property type="match status" value="1"/>
</dbReference>
<dbReference type="InterPro" id="IPR045334">
    <property type="entry name" value="INTS3"/>
</dbReference>
<dbReference type="HOGENOM" id="CLU_071753_0_0_1"/>
<dbReference type="GeneTree" id="ENSGT00390000014184"/>
<accession>U3K2M8</accession>
<reference evidence="2" key="2">
    <citation type="submission" date="2025-09" db="UniProtKB">
        <authorList>
            <consortium name="Ensembl"/>
        </authorList>
    </citation>
    <scope>IDENTIFICATION</scope>
</reference>
<name>U3K2M8_FICAL</name>
<feature type="domain" description="Integrator complex subunit 3 N-terminal" evidence="1">
    <location>
        <begin position="1"/>
        <end position="272"/>
    </location>
</feature>
<proteinExistence type="predicted"/>
<evidence type="ECO:0000313" key="2">
    <source>
        <dbReference type="Ensembl" id="ENSFALP00000009282.2"/>
    </source>
</evidence>
<sequence length="320" mass="37341">REWVLKSSLLVAMAVYTYLRLIVDHHGTAALQALRQKEVEFCVSLLRERFMDCFMIGRDLVRLLQNVARIPEFEQLWKDILHNPQLLSPQFTGVLQLLQSRTSRKFLACRLTPDMETKLLFMTSRVRFGQQKRYQDWFQRQYLSLQSLRCDLIRYICGVVHPSNEVLSSDILPRWAIIGWLLTTCTSNVAASNAKLALFYDWLFFSPEKDSIMNIEPAILVMHHSMKPHPAITATLLDFMCRIIPNFYPPLEAHVRQGVFNSLTHIVEKRVLLDKELRAMLREKFPEFCSSPSPPIEVKIEEPVPMEMENHLEKDDGCYD</sequence>
<dbReference type="InterPro" id="IPR019333">
    <property type="entry name" value="INTS3_N"/>
</dbReference>
<dbReference type="AlphaFoldDB" id="U3K2M8"/>
<dbReference type="PANTHER" id="PTHR13587">
    <property type="entry name" value="INTEGRATOR COMPLEX SUBUNIT 3"/>
    <property type="match status" value="1"/>
</dbReference>